<evidence type="ECO:0000259" key="9">
    <source>
        <dbReference type="PROSITE" id="PS50928"/>
    </source>
</evidence>
<dbReference type="PANTHER" id="PTHR42929">
    <property type="entry name" value="INNER MEMBRANE ABC TRANSPORTER PERMEASE PROTEIN YDCU-RELATED-RELATED"/>
    <property type="match status" value="1"/>
</dbReference>
<reference evidence="10 11" key="1">
    <citation type="submission" date="2020-07" db="EMBL/GenBank/DDBJ databases">
        <title>Fungal Genomes of the International Space Station.</title>
        <authorList>
            <person name="Seuylemezian A."/>
            <person name="Singh N.K."/>
            <person name="Wood J."/>
            <person name="Venkateswaran K."/>
        </authorList>
    </citation>
    <scope>NUCLEOTIDE SEQUENCE [LARGE SCALE GENOMIC DNA]</scope>
    <source>
        <strain evidence="10 11">PL-B2</strain>
    </source>
</reference>
<evidence type="ECO:0000256" key="5">
    <source>
        <dbReference type="ARBA" id="ARBA00022692"/>
    </source>
</evidence>
<sequence length="285" mass="31901">MLKRIPANWILLAPGIVILLLAFVFPLGRLFIYSFYKTTSSGAIEPAFVLDQYIKFFTDTYYLEMLWRSVYVGVIVSAICLVLGYFLAYGIARTKPKYRIPLLMLIALPLLTSAVIRNFGWIIILSKKGILNEILIKLNIIHQPMELMYTVSGVIIALVHVMLPYMVLVLYAVIDGMDLNLEKAASNLGANKFKVWWYVTLPISKPGIVAGTLLVFSITLSYFITPSLVGGSQVKLMATEIEDQTIQLLNWPFASAMGVILLITMLIVTSLYKKALQSKYEGANT</sequence>
<keyword evidence="3 8" id="KW-0813">Transport</keyword>
<protein>
    <submittedName>
        <fullName evidence="10">ABC transporter permease</fullName>
    </submittedName>
</protein>
<keyword evidence="11" id="KW-1185">Reference proteome</keyword>
<proteinExistence type="inferred from homology"/>
<evidence type="ECO:0000256" key="7">
    <source>
        <dbReference type="ARBA" id="ARBA00023136"/>
    </source>
</evidence>
<accession>A0ABS7K945</accession>
<feature type="transmembrane region" description="Helical" evidence="8">
    <location>
        <begin position="147"/>
        <end position="174"/>
    </location>
</feature>
<feature type="transmembrane region" description="Helical" evidence="8">
    <location>
        <begin position="102"/>
        <end position="124"/>
    </location>
</feature>
<feature type="transmembrane region" description="Helical" evidence="8">
    <location>
        <begin position="70"/>
        <end position="90"/>
    </location>
</feature>
<comment type="similarity">
    <text evidence="2">Belongs to the binding-protein-dependent transport system permease family. CysTW subfamily.</text>
</comment>
<evidence type="ECO:0000313" key="10">
    <source>
        <dbReference type="EMBL" id="MBY0098787.1"/>
    </source>
</evidence>
<dbReference type="InterPro" id="IPR035906">
    <property type="entry name" value="MetI-like_sf"/>
</dbReference>
<feature type="transmembrane region" description="Helical" evidence="8">
    <location>
        <begin position="253"/>
        <end position="272"/>
    </location>
</feature>
<gene>
    <name evidence="10" type="ORF">H0185_18640</name>
</gene>
<comment type="subcellular location">
    <subcellularLocation>
        <location evidence="1 8">Cell membrane</location>
        <topology evidence="1 8">Multi-pass membrane protein</topology>
    </subcellularLocation>
</comment>
<dbReference type="Proteomes" id="UP000769780">
    <property type="component" value="Unassembled WGS sequence"/>
</dbReference>
<evidence type="ECO:0000256" key="1">
    <source>
        <dbReference type="ARBA" id="ARBA00004651"/>
    </source>
</evidence>
<keyword evidence="7 8" id="KW-0472">Membrane</keyword>
<keyword evidence="5 8" id="KW-0812">Transmembrane</keyword>
<dbReference type="Pfam" id="PF00528">
    <property type="entry name" value="BPD_transp_1"/>
    <property type="match status" value="1"/>
</dbReference>
<name>A0ABS7K945_9BACI</name>
<evidence type="ECO:0000313" key="11">
    <source>
        <dbReference type="Proteomes" id="UP000769780"/>
    </source>
</evidence>
<evidence type="ECO:0000256" key="4">
    <source>
        <dbReference type="ARBA" id="ARBA00022475"/>
    </source>
</evidence>
<evidence type="ECO:0000256" key="8">
    <source>
        <dbReference type="RuleBase" id="RU363032"/>
    </source>
</evidence>
<evidence type="ECO:0000256" key="3">
    <source>
        <dbReference type="ARBA" id="ARBA00022448"/>
    </source>
</evidence>
<evidence type="ECO:0000256" key="2">
    <source>
        <dbReference type="ARBA" id="ARBA00007069"/>
    </source>
</evidence>
<dbReference type="SUPFAM" id="SSF161098">
    <property type="entry name" value="MetI-like"/>
    <property type="match status" value="1"/>
</dbReference>
<feature type="domain" description="ABC transmembrane type-1" evidence="9">
    <location>
        <begin position="66"/>
        <end position="272"/>
    </location>
</feature>
<dbReference type="CDD" id="cd06261">
    <property type="entry name" value="TM_PBP2"/>
    <property type="match status" value="1"/>
</dbReference>
<dbReference type="EMBL" id="JACWFH010000027">
    <property type="protein sequence ID" value="MBY0098787.1"/>
    <property type="molecule type" value="Genomic_DNA"/>
</dbReference>
<keyword evidence="4" id="KW-1003">Cell membrane</keyword>
<feature type="transmembrane region" description="Helical" evidence="8">
    <location>
        <begin position="9"/>
        <end position="32"/>
    </location>
</feature>
<dbReference type="RefSeq" id="WP_221875004.1">
    <property type="nucleotide sequence ID" value="NZ_JACWFH010000027.1"/>
</dbReference>
<keyword evidence="6 8" id="KW-1133">Transmembrane helix</keyword>
<comment type="caution">
    <text evidence="10">The sequence shown here is derived from an EMBL/GenBank/DDBJ whole genome shotgun (WGS) entry which is preliminary data.</text>
</comment>
<dbReference type="Gene3D" id="1.10.3720.10">
    <property type="entry name" value="MetI-like"/>
    <property type="match status" value="1"/>
</dbReference>
<evidence type="ECO:0000256" key="6">
    <source>
        <dbReference type="ARBA" id="ARBA00022989"/>
    </source>
</evidence>
<dbReference type="PROSITE" id="PS50928">
    <property type="entry name" value="ABC_TM1"/>
    <property type="match status" value="1"/>
</dbReference>
<dbReference type="InterPro" id="IPR000515">
    <property type="entry name" value="MetI-like"/>
</dbReference>
<feature type="transmembrane region" description="Helical" evidence="8">
    <location>
        <begin position="195"/>
        <end position="224"/>
    </location>
</feature>
<dbReference type="PANTHER" id="PTHR42929:SF5">
    <property type="entry name" value="ABC TRANSPORTER PERMEASE PROTEIN"/>
    <property type="match status" value="1"/>
</dbReference>
<organism evidence="10 11">
    <name type="scientific">Mesobacillus maritimus</name>
    <dbReference type="NCBI Taxonomy" id="1643336"/>
    <lineage>
        <taxon>Bacteria</taxon>
        <taxon>Bacillati</taxon>
        <taxon>Bacillota</taxon>
        <taxon>Bacilli</taxon>
        <taxon>Bacillales</taxon>
        <taxon>Bacillaceae</taxon>
        <taxon>Mesobacillus</taxon>
    </lineage>
</organism>